<keyword evidence="4" id="KW-1185">Reference proteome</keyword>
<protein>
    <submittedName>
        <fullName evidence="3">Tyrosine-protein phosphatase non-receptor type 9</fullName>
    </submittedName>
</protein>
<dbReference type="InterPro" id="IPR036865">
    <property type="entry name" value="CRAL-TRIO_dom_sf"/>
</dbReference>
<name>A0AAV4N8J5_CAEEX</name>
<dbReference type="SUPFAM" id="SSF52087">
    <property type="entry name" value="CRAL/TRIO domain"/>
    <property type="match status" value="1"/>
</dbReference>
<comment type="caution">
    <text evidence="3">The sequence shown here is derived from an EMBL/GenBank/DDBJ whole genome shotgun (WGS) entry which is preliminary data.</text>
</comment>
<dbReference type="EMBL" id="BPLR01020585">
    <property type="protein sequence ID" value="GIX80331.1"/>
    <property type="molecule type" value="Genomic_DNA"/>
</dbReference>
<gene>
    <name evidence="3" type="primary">PTPN9</name>
    <name evidence="3" type="ORF">CEXT_302371</name>
</gene>
<reference evidence="3 4" key="1">
    <citation type="submission" date="2021-06" db="EMBL/GenBank/DDBJ databases">
        <title>Caerostris extrusa draft genome.</title>
        <authorList>
            <person name="Kono N."/>
            <person name="Arakawa K."/>
        </authorList>
    </citation>
    <scope>NUCLEOTIDE SEQUENCE [LARGE SCALE GENOMIC DNA]</scope>
</reference>
<dbReference type="InterPro" id="IPR001251">
    <property type="entry name" value="CRAL-TRIO_dom"/>
</dbReference>
<evidence type="ECO:0000313" key="3">
    <source>
        <dbReference type="EMBL" id="GIX80331.1"/>
    </source>
</evidence>
<dbReference type="AlphaFoldDB" id="A0AAV4N8J5"/>
<evidence type="ECO:0000259" key="2">
    <source>
        <dbReference type="Pfam" id="PF00650"/>
    </source>
</evidence>
<sequence length="222" mass="25254">MKMDCEIVKEFVAIVKELQLHKNGDKKSWNEFTAVKFMMARSSISAELLLCLKAHEVMRRREGLIRFDPTSDALRSELETGKFTILPVRDASGAAIAIFTAHKHVPLKHLIRSLFRVLFINWILETQRHGIVFIYNMTGSKYANFDYELSQKMLNLLKQTEEAAVQKLFMVNVSQLTSHIPTSSLPEELVAPSKWITRHGCNTASSPPSTAAWKRSQTPLPQ</sequence>
<dbReference type="Gene3D" id="3.40.525.10">
    <property type="entry name" value="CRAL-TRIO lipid binding domain"/>
    <property type="match status" value="1"/>
</dbReference>
<feature type="region of interest" description="Disordered" evidence="1">
    <location>
        <begin position="202"/>
        <end position="222"/>
    </location>
</feature>
<organism evidence="3 4">
    <name type="scientific">Caerostris extrusa</name>
    <name type="common">Bark spider</name>
    <name type="synonym">Caerostris bankana</name>
    <dbReference type="NCBI Taxonomy" id="172846"/>
    <lineage>
        <taxon>Eukaryota</taxon>
        <taxon>Metazoa</taxon>
        <taxon>Ecdysozoa</taxon>
        <taxon>Arthropoda</taxon>
        <taxon>Chelicerata</taxon>
        <taxon>Arachnida</taxon>
        <taxon>Araneae</taxon>
        <taxon>Araneomorphae</taxon>
        <taxon>Entelegynae</taxon>
        <taxon>Araneoidea</taxon>
        <taxon>Araneidae</taxon>
        <taxon>Caerostris</taxon>
    </lineage>
</organism>
<accession>A0AAV4N8J5</accession>
<evidence type="ECO:0000313" key="4">
    <source>
        <dbReference type="Proteomes" id="UP001054945"/>
    </source>
</evidence>
<feature type="domain" description="CRAL-TRIO" evidence="2">
    <location>
        <begin position="81"/>
        <end position="177"/>
    </location>
</feature>
<evidence type="ECO:0000256" key="1">
    <source>
        <dbReference type="SAM" id="MobiDB-lite"/>
    </source>
</evidence>
<dbReference type="Pfam" id="PF00650">
    <property type="entry name" value="CRAL_TRIO"/>
    <property type="match status" value="1"/>
</dbReference>
<dbReference type="Proteomes" id="UP001054945">
    <property type="component" value="Unassembled WGS sequence"/>
</dbReference>
<proteinExistence type="predicted"/>